<dbReference type="RefSeq" id="WP_098038860.1">
    <property type="nucleotide sequence ID" value="NZ_CWGJ01000025.1"/>
</dbReference>
<reference evidence="2" key="1">
    <citation type="submission" date="2015-06" db="EMBL/GenBank/DDBJ databases">
        <authorList>
            <person name="Bertelli C."/>
        </authorList>
    </citation>
    <scope>NUCLEOTIDE SEQUENCE [LARGE SCALE GENOMIC DNA]</scope>
    <source>
        <strain evidence="2">CRIB-30</strain>
    </source>
</reference>
<organism evidence="1 2">
    <name type="scientific">Estrella lausannensis</name>
    <dbReference type="NCBI Taxonomy" id="483423"/>
    <lineage>
        <taxon>Bacteria</taxon>
        <taxon>Pseudomonadati</taxon>
        <taxon>Chlamydiota</taxon>
        <taxon>Chlamydiia</taxon>
        <taxon>Parachlamydiales</taxon>
        <taxon>Candidatus Criblamydiaceae</taxon>
        <taxon>Estrella</taxon>
    </lineage>
</organism>
<protein>
    <submittedName>
        <fullName evidence="1">Uncharacterized protein</fullName>
    </submittedName>
</protein>
<dbReference type="InterPro" id="IPR024484">
    <property type="entry name" value="DUF2709"/>
</dbReference>
<dbReference type="OrthoDB" id="20318at2"/>
<keyword evidence="2" id="KW-1185">Reference proteome</keyword>
<dbReference type="Pfam" id="PF10915">
    <property type="entry name" value="DUF2709"/>
    <property type="match status" value="1"/>
</dbReference>
<dbReference type="EMBL" id="CWGJ01000025">
    <property type="protein sequence ID" value="CRX39001.1"/>
    <property type="molecule type" value="Genomic_DNA"/>
</dbReference>
<sequence>MTKGIEISADLSDKLQHFLHETPEVELVTAYLYFIQNKFKLHPVLYPKNKVIYQNAEDAVRAAEKTNPLWKEAEIKITFSRESVNELTKKIYICPFSGKVFGDNTHPNPQDAIYDWVSNCKENTERIGGLKVKRFYVSEDPEVIKNYLDKTKVKEPIKRTVYSSALSGKIFNTKESVIEDFKKNYLKPLSLSEVQSQNRYEIEESFLEFIQKQLVEDKIAQFVEALADKKEFVPFVEKWLA</sequence>
<dbReference type="AlphaFoldDB" id="A0A0H5DQR5"/>
<evidence type="ECO:0000313" key="2">
    <source>
        <dbReference type="Proteomes" id="UP000220251"/>
    </source>
</evidence>
<dbReference type="Proteomes" id="UP000220251">
    <property type="component" value="Unassembled WGS sequence"/>
</dbReference>
<gene>
    <name evidence="1" type="ORF">ELAC_1674</name>
</gene>
<proteinExistence type="predicted"/>
<accession>A0A0H5DQR5</accession>
<name>A0A0H5DQR5_9BACT</name>
<evidence type="ECO:0000313" key="1">
    <source>
        <dbReference type="EMBL" id="CRX39001.1"/>
    </source>
</evidence>